<dbReference type="AlphaFoldDB" id="A0A0J9T0A0"/>
<feature type="transmembrane region" description="Helical" evidence="2">
    <location>
        <begin position="451"/>
        <end position="471"/>
    </location>
</feature>
<feature type="region of interest" description="Disordered" evidence="1">
    <location>
        <begin position="328"/>
        <end position="373"/>
    </location>
</feature>
<sequence>MTTLHGLDIRGLLSDEEAILKKLPVYETYENFEKNKGSGDYSSTCNSLKSTAKEAKELCENFAKNLQSICKTGSTTITSTASTAITSTPPSTAVDTTVLTPTVSTSVAGTSGTTIKEGSINVPKANCLLLKYWLFNKIRKLSVNEPKDKNRDTIIHTIYELQIEINKKKDNKFSCFNDIYEYLDNWEEEKHLYEYFMNFPKIESFKKTDCEAYKKYINYVKTYYDKKKENELCCKDNHFKCSDYFNCDPKYHPDKILNKINGTDTATEGASVPGSKSNSDSGKKTPKTRIENHRCIVRRDPNDPHLAYLSCFNVPTVYKNVDDYFPATDTPKGETGDNSEGKDATSPESSREGSQLTQEQKKRSEEPGSDSSSKVNILDQVKSLLGLGKYIRNIIDTEYPIIIPGNETIVKNGTAYTYTTPAYAKKVQIENTEENFDLLKSSDNFFNTKPFKSIMTGILTFGVIFVFFLYYKKDDLEKLPSNLIFYDKFNKGWDRCSHFPSSGEIKDKLKEYADIENYSDNIVKAMCYVSKMEKSDPFYDERCHFLYYWIGDILSNKLEDDISFSNIMNTIYKELQKFNVENKCNIIYSDIGKNFFKQRKIVYDYSQNYETIKRYFRDYGKSCSQEYYYYVEKIVSTYNIVHDNCENTSDTYCDELKTMFDKYNHQDLSKLKCTLVQHVPKPVAGESDQVQSFGQGSLRGHPLPEQPSNDRALQEETASGFFPTPGEKVLPSADEASPRGSNIFMSSAVPVMGVSFAGFVLHKVITIIDKI</sequence>
<feature type="region of interest" description="Disordered" evidence="1">
    <location>
        <begin position="264"/>
        <end position="296"/>
    </location>
</feature>
<protein>
    <submittedName>
        <fullName evidence="3">Uncharacterized protein</fullName>
    </submittedName>
</protein>
<dbReference type="Proteomes" id="UP000053327">
    <property type="component" value="Unassembled WGS sequence"/>
</dbReference>
<feature type="compositionally biased region" description="Basic and acidic residues" evidence="1">
    <location>
        <begin position="331"/>
        <end position="351"/>
    </location>
</feature>
<feature type="compositionally biased region" description="Polar residues" evidence="1">
    <location>
        <begin position="264"/>
        <end position="280"/>
    </location>
</feature>
<feature type="region of interest" description="Disordered" evidence="1">
    <location>
        <begin position="688"/>
        <end position="714"/>
    </location>
</feature>
<evidence type="ECO:0000256" key="1">
    <source>
        <dbReference type="SAM" id="MobiDB-lite"/>
    </source>
</evidence>
<name>A0A0J9T0A0_PLAV1</name>
<reference evidence="3 4" key="1">
    <citation type="submission" date="2011-08" db="EMBL/GenBank/DDBJ databases">
        <title>The Genome Sequence of Plasmodium vivax Brazil I.</title>
        <authorList>
            <consortium name="The Broad Institute Genome Sequencing Platform"/>
            <consortium name="The Broad Institute Genome Sequencing Center for Infectious Disease"/>
            <person name="Neafsey D."/>
            <person name="Carlton J."/>
            <person name="Barnwell J."/>
            <person name="Collins W."/>
            <person name="Escalante A."/>
            <person name="Mullikin J."/>
            <person name="Saul A."/>
            <person name="Guigo R."/>
            <person name="Camara F."/>
            <person name="Young S.K."/>
            <person name="Zeng Q."/>
            <person name="Gargeya S."/>
            <person name="Fitzgerald M."/>
            <person name="Haas B."/>
            <person name="Abouelleil A."/>
            <person name="Alvarado L."/>
            <person name="Arachchi H.M."/>
            <person name="Berlin A."/>
            <person name="Brown A."/>
            <person name="Chapman S.B."/>
            <person name="Chen Z."/>
            <person name="Dunbar C."/>
            <person name="Freedman E."/>
            <person name="Gearin G."/>
            <person name="Gellesch M."/>
            <person name="Goldberg J."/>
            <person name="Griggs A."/>
            <person name="Gujja S."/>
            <person name="Heiman D."/>
            <person name="Howarth C."/>
            <person name="Larson L."/>
            <person name="Lui A."/>
            <person name="MacDonald P.J.P."/>
            <person name="Montmayeur A."/>
            <person name="Murphy C."/>
            <person name="Neiman D."/>
            <person name="Pearson M."/>
            <person name="Priest M."/>
            <person name="Roberts A."/>
            <person name="Saif S."/>
            <person name="Shea T."/>
            <person name="Shenoy N."/>
            <person name="Sisk P."/>
            <person name="Stolte C."/>
            <person name="Sykes S."/>
            <person name="Wortman J."/>
            <person name="Nusbaum C."/>
            <person name="Birren B."/>
        </authorList>
    </citation>
    <scope>NUCLEOTIDE SEQUENCE [LARGE SCALE GENOMIC DNA]</scope>
    <source>
        <strain evidence="3 4">Brazil I</strain>
    </source>
</reference>
<dbReference type="EMBL" id="KQ234766">
    <property type="protein sequence ID" value="KMZ88451.1"/>
    <property type="molecule type" value="Genomic_DNA"/>
</dbReference>
<evidence type="ECO:0000313" key="4">
    <source>
        <dbReference type="Proteomes" id="UP000053327"/>
    </source>
</evidence>
<evidence type="ECO:0000313" key="3">
    <source>
        <dbReference type="EMBL" id="KMZ88451.1"/>
    </source>
</evidence>
<gene>
    <name evidence="3" type="ORF">PVBG_05409</name>
</gene>
<organism evidence="3 4">
    <name type="scientific">Plasmodium vivax (strain Brazil I)</name>
    <dbReference type="NCBI Taxonomy" id="1033975"/>
    <lineage>
        <taxon>Eukaryota</taxon>
        <taxon>Sar</taxon>
        <taxon>Alveolata</taxon>
        <taxon>Apicomplexa</taxon>
        <taxon>Aconoidasida</taxon>
        <taxon>Haemosporida</taxon>
        <taxon>Plasmodiidae</taxon>
        <taxon>Plasmodium</taxon>
        <taxon>Plasmodium (Plasmodium)</taxon>
    </lineage>
</organism>
<keyword evidence="2" id="KW-0472">Membrane</keyword>
<keyword evidence="2" id="KW-0812">Transmembrane</keyword>
<dbReference type="Pfam" id="PF05795">
    <property type="entry name" value="Plasmodium_Vir"/>
    <property type="match status" value="2"/>
</dbReference>
<proteinExistence type="predicted"/>
<accession>A0A0J9T0A0</accession>
<evidence type="ECO:0000256" key="2">
    <source>
        <dbReference type="SAM" id="Phobius"/>
    </source>
</evidence>
<keyword evidence="2" id="KW-1133">Transmembrane helix</keyword>
<dbReference type="InterPro" id="IPR008780">
    <property type="entry name" value="Plasmodium_Vir"/>
</dbReference>